<evidence type="ECO:0000313" key="2">
    <source>
        <dbReference type="Proteomes" id="UP001295740"/>
    </source>
</evidence>
<proteinExistence type="predicted"/>
<organism evidence="1 2">
    <name type="scientific">Anthostomella pinea</name>
    <dbReference type="NCBI Taxonomy" id="933095"/>
    <lineage>
        <taxon>Eukaryota</taxon>
        <taxon>Fungi</taxon>
        <taxon>Dikarya</taxon>
        <taxon>Ascomycota</taxon>
        <taxon>Pezizomycotina</taxon>
        <taxon>Sordariomycetes</taxon>
        <taxon>Xylariomycetidae</taxon>
        <taxon>Xylariales</taxon>
        <taxon>Xylariaceae</taxon>
        <taxon>Anthostomella</taxon>
    </lineage>
</organism>
<comment type="caution">
    <text evidence="1">The sequence shown here is derived from an EMBL/GenBank/DDBJ whole genome shotgun (WGS) entry which is preliminary data.</text>
</comment>
<dbReference type="AlphaFoldDB" id="A0AAI8YB92"/>
<accession>A0AAI8YB92</accession>
<name>A0AAI8YB92_9PEZI</name>
<protein>
    <submittedName>
        <fullName evidence="1">Uu.00g037620.m01.CDS01</fullName>
    </submittedName>
</protein>
<gene>
    <name evidence="1" type="ORF">KHLLAP_LOCUS1377</name>
</gene>
<evidence type="ECO:0000313" key="1">
    <source>
        <dbReference type="EMBL" id="CAJ2500909.1"/>
    </source>
</evidence>
<dbReference type="Proteomes" id="UP001295740">
    <property type="component" value="Unassembled WGS sequence"/>
</dbReference>
<reference evidence="1" key="1">
    <citation type="submission" date="2023-10" db="EMBL/GenBank/DDBJ databases">
        <authorList>
            <person name="Hackl T."/>
        </authorList>
    </citation>
    <scope>NUCLEOTIDE SEQUENCE</scope>
</reference>
<keyword evidence="2" id="KW-1185">Reference proteome</keyword>
<sequence>MEVIDLTSTMSDKTSSFPFLQLPIELRDQIYALAVEPKAPFTHIDKDELDEACPQMRYPYLDEYAVNKNDERVWGHRDEYSWCAVGLGNTASFPHTTRDIATDVLGYRLSTFTPLLLVSTAVSCEVKQVVRRLTPRLHLLIRQSIRGEVIEQPVHSRMVELWSNSRLELSSNAISSMSFLRRLPDAIRAHTHSLVIGRNNLYLHVETCAPAWRGCPGDFSGKWTPFSLLLHHGLPALHEVALYVPPDHSYTSYCYAWREMSQMLADGRIDVLRLLYTVKGRRRDVFEWKAYKDVQFSLERHDPLSRRYNLRMSMGKSEAGQSAMEQRGQAGRFDATLENNMQPSEWASAMEVRRVLALRRRSVVCIE</sequence>
<dbReference type="EMBL" id="CAUWAG010000003">
    <property type="protein sequence ID" value="CAJ2500909.1"/>
    <property type="molecule type" value="Genomic_DNA"/>
</dbReference>